<feature type="transmembrane region" description="Helical" evidence="1">
    <location>
        <begin position="470"/>
        <end position="488"/>
    </location>
</feature>
<feature type="transmembrane region" description="Helical" evidence="1">
    <location>
        <begin position="199"/>
        <end position="219"/>
    </location>
</feature>
<reference evidence="2" key="1">
    <citation type="submission" date="2022-08" db="EMBL/GenBank/DDBJ databases">
        <title>Novel sulphate-reducing endosymbionts in the free-living metamonad Anaeramoeba.</title>
        <authorList>
            <person name="Jerlstrom-Hultqvist J."/>
            <person name="Cepicka I."/>
            <person name="Gallot-Lavallee L."/>
            <person name="Salas-Leiva D."/>
            <person name="Curtis B.A."/>
            <person name="Zahonova K."/>
            <person name="Pipaliya S."/>
            <person name="Dacks J."/>
            <person name="Roger A.J."/>
        </authorList>
    </citation>
    <scope>NUCLEOTIDE SEQUENCE</scope>
    <source>
        <strain evidence="2">Busselton2</strain>
    </source>
</reference>
<dbReference type="Proteomes" id="UP001146793">
    <property type="component" value="Unassembled WGS sequence"/>
</dbReference>
<feature type="transmembrane region" description="Helical" evidence="1">
    <location>
        <begin position="439"/>
        <end position="458"/>
    </location>
</feature>
<keyword evidence="1" id="KW-0812">Transmembrane</keyword>
<evidence type="ECO:0000313" key="3">
    <source>
        <dbReference type="Proteomes" id="UP001146793"/>
    </source>
</evidence>
<gene>
    <name evidence="2" type="ORF">M0812_27937</name>
</gene>
<feature type="transmembrane region" description="Helical" evidence="1">
    <location>
        <begin position="569"/>
        <end position="587"/>
    </location>
</feature>
<dbReference type="AlphaFoldDB" id="A0AAV7YD72"/>
<keyword evidence="2" id="KW-0371">Homeobox</keyword>
<organism evidence="2 3">
    <name type="scientific">Anaeramoeba flamelloides</name>
    <dbReference type="NCBI Taxonomy" id="1746091"/>
    <lineage>
        <taxon>Eukaryota</taxon>
        <taxon>Metamonada</taxon>
        <taxon>Anaeramoebidae</taxon>
        <taxon>Anaeramoeba</taxon>
    </lineage>
</organism>
<evidence type="ECO:0000313" key="2">
    <source>
        <dbReference type="EMBL" id="KAJ3425493.1"/>
    </source>
</evidence>
<feature type="transmembrane region" description="Helical" evidence="1">
    <location>
        <begin position="164"/>
        <end position="187"/>
    </location>
</feature>
<keyword evidence="2" id="KW-0238">DNA-binding</keyword>
<keyword evidence="1" id="KW-0472">Membrane</keyword>
<feature type="transmembrane region" description="Helical" evidence="1">
    <location>
        <begin position="316"/>
        <end position="336"/>
    </location>
</feature>
<name>A0AAV7YD72_9EUKA</name>
<accession>A0AAV7YD72</accession>
<feature type="transmembrane region" description="Helical" evidence="1">
    <location>
        <begin position="348"/>
        <end position="371"/>
    </location>
</feature>
<keyword evidence="1" id="KW-1133">Transmembrane helix</keyword>
<feature type="transmembrane region" description="Helical" evidence="1">
    <location>
        <begin position="129"/>
        <end position="152"/>
    </location>
</feature>
<dbReference type="EMBL" id="JANTQA010000070">
    <property type="protein sequence ID" value="KAJ3425493.1"/>
    <property type="molecule type" value="Genomic_DNA"/>
</dbReference>
<dbReference type="GO" id="GO:0003677">
    <property type="term" value="F:DNA binding"/>
    <property type="evidence" value="ECO:0007669"/>
    <property type="project" value="UniProtKB-KW"/>
</dbReference>
<sequence>MNYPYLEGDEPIQQSDEEGGFEFLEETTPLISNHRTKWAKKRKKFDLDEVLYHARYVIIDQQRPDLLGWLESKLFGWERGSIFQNTKTKVKDWYTEKDEEKVNMRIENAIDNSEIPRRMTTKSKKGKPVIALAFAMFFKVYFLLPYLIYKIIFNKKSRFKKMGAFFFLLVFLIWGSIYSIPIMYFIWTKNPDIDTTGTIHLVYGPLSLLAVLSLIAASIESTRLHQNQKSTEELTMFKVTLEGDQLRTVVDEANKEIDKVNIDNGTSNQKNIQKNTNKDRFAEEEKISSRSSGTTILKMIVDKQVSSVEKKRGIEFILIPFLFSIGFCLIPFIVRLAKGNYVWIKNDWYHKVMLIANFVALFFLIGIIYLINRVSIAIYKRQLTYQTHFTAMTSLTQSKKYEMPYLKISSIRNLISWIKIRTYIVSHILLPWTSAQMTLSYTFCMVIVLTITVIIRIWANDLLNSITLQLIYLLISLNIFLIWAVNVGSKIGDIEKNGITMILKEQLKTSFQIRTLQEEYKEPTLEQKNKLKKLRDLVSILTILIQILRQENSTKHILSFQISSGTLKLLIGILGSSTSALISHFVLMSTKK</sequence>
<evidence type="ECO:0000256" key="1">
    <source>
        <dbReference type="SAM" id="Phobius"/>
    </source>
</evidence>
<comment type="caution">
    <text evidence="2">The sequence shown here is derived from an EMBL/GenBank/DDBJ whole genome shotgun (WGS) entry which is preliminary data.</text>
</comment>
<proteinExistence type="predicted"/>
<protein>
    <submittedName>
        <fullName evidence="2">Homeodomain transcription factor phtf</fullName>
    </submittedName>
</protein>